<dbReference type="PROSITE" id="PS51725">
    <property type="entry name" value="ABM"/>
    <property type="match status" value="1"/>
</dbReference>
<evidence type="ECO:0000313" key="3">
    <source>
        <dbReference type="Proteomes" id="UP000291213"/>
    </source>
</evidence>
<dbReference type="PANTHER" id="PTHR34474:SF4">
    <property type="entry name" value="HEME OXYGENASE (STAPHYLOBILIN-PRODUCING) 1"/>
    <property type="match status" value="1"/>
</dbReference>
<name>A0A401H9B7_AERPX</name>
<dbReference type="AlphaFoldDB" id="A0A401H9B7"/>
<reference evidence="2 3" key="1">
    <citation type="submission" date="2017-02" db="EMBL/GenBank/DDBJ databases">
        <title>isolation and characterization of a novel temperate virus Aeropyrum globular virus 1 infecting hyperthermophilic archaeon Aeropyrum.</title>
        <authorList>
            <person name="Yumiya M."/>
            <person name="Yoshida T."/>
            <person name="Sako Y."/>
        </authorList>
    </citation>
    <scope>NUCLEOTIDE SEQUENCE [LARGE SCALE GENOMIC DNA]</scope>
    <source>
        <strain evidence="2 3">YK1-12-2013</strain>
    </source>
</reference>
<dbReference type="Proteomes" id="UP000291213">
    <property type="component" value="Unassembled WGS sequence"/>
</dbReference>
<dbReference type="OrthoDB" id="209890at2157"/>
<evidence type="ECO:0000259" key="1">
    <source>
        <dbReference type="PROSITE" id="PS51725"/>
    </source>
</evidence>
<protein>
    <recommendedName>
        <fullName evidence="1">ABM domain-containing protein</fullName>
    </recommendedName>
</protein>
<dbReference type="RefSeq" id="WP_131159963.1">
    <property type="nucleotide sequence ID" value="NZ_BDMD01000036.1"/>
</dbReference>
<organism evidence="2 3">
    <name type="scientific">Aeropyrum pernix</name>
    <dbReference type="NCBI Taxonomy" id="56636"/>
    <lineage>
        <taxon>Archaea</taxon>
        <taxon>Thermoproteota</taxon>
        <taxon>Thermoprotei</taxon>
        <taxon>Desulfurococcales</taxon>
        <taxon>Desulfurococcaceae</taxon>
        <taxon>Aeropyrum</taxon>
    </lineage>
</organism>
<evidence type="ECO:0000313" key="2">
    <source>
        <dbReference type="EMBL" id="GBF08942.1"/>
    </source>
</evidence>
<sequence>MAFAIANYIRAETPEAFDKVIEAFTGRAGLVERMEGFRSLQVLANRERLEVVVITVWESREHFERWVESREFEEAHKRARRRRLEGTTSEGVEYEVLDFTCRG</sequence>
<dbReference type="EMBL" id="BDMD01000036">
    <property type="protein sequence ID" value="GBF08942.1"/>
    <property type="molecule type" value="Genomic_DNA"/>
</dbReference>
<dbReference type="InterPro" id="IPR007138">
    <property type="entry name" value="ABM_dom"/>
</dbReference>
<dbReference type="InterPro" id="IPR011008">
    <property type="entry name" value="Dimeric_a/b-barrel"/>
</dbReference>
<dbReference type="PANTHER" id="PTHR34474">
    <property type="entry name" value="SIGNAL TRANSDUCTION PROTEIN TRAP"/>
    <property type="match status" value="1"/>
</dbReference>
<dbReference type="Gene3D" id="3.30.70.100">
    <property type="match status" value="1"/>
</dbReference>
<dbReference type="InterPro" id="IPR050404">
    <property type="entry name" value="Heme-degrading_MO"/>
</dbReference>
<accession>A0A401H9B7</accession>
<dbReference type="SUPFAM" id="SSF54909">
    <property type="entry name" value="Dimeric alpha+beta barrel"/>
    <property type="match status" value="1"/>
</dbReference>
<comment type="caution">
    <text evidence="2">The sequence shown here is derived from an EMBL/GenBank/DDBJ whole genome shotgun (WGS) entry which is preliminary data.</text>
</comment>
<gene>
    <name evidence="2" type="ORF">apy_06670</name>
</gene>
<dbReference type="Pfam" id="PF03992">
    <property type="entry name" value="ABM"/>
    <property type="match status" value="1"/>
</dbReference>
<feature type="domain" description="ABM" evidence="1">
    <location>
        <begin position="3"/>
        <end position="91"/>
    </location>
</feature>
<proteinExistence type="predicted"/>